<name>J4GSP5_9APHY</name>
<dbReference type="RefSeq" id="XP_012183528.1">
    <property type="nucleotide sequence ID" value="XM_012328138.1"/>
</dbReference>
<dbReference type="InterPro" id="IPR015590">
    <property type="entry name" value="Aldehyde_DH_dom"/>
</dbReference>
<evidence type="ECO:0000313" key="5">
    <source>
        <dbReference type="EMBL" id="CCM04245.1"/>
    </source>
</evidence>
<dbReference type="PROSITE" id="PS00687">
    <property type="entry name" value="ALDEHYDE_DEHYDR_GLU"/>
    <property type="match status" value="1"/>
</dbReference>
<organism evidence="5 6">
    <name type="scientific">Fibroporia radiculosa</name>
    <dbReference type="NCBI Taxonomy" id="599839"/>
    <lineage>
        <taxon>Eukaryota</taxon>
        <taxon>Fungi</taxon>
        <taxon>Dikarya</taxon>
        <taxon>Basidiomycota</taxon>
        <taxon>Agaricomycotina</taxon>
        <taxon>Agaricomycetes</taxon>
        <taxon>Polyporales</taxon>
        <taxon>Fibroporiaceae</taxon>
        <taxon>Fibroporia</taxon>
    </lineage>
</organism>
<gene>
    <name evidence="5" type="ORF">FIBRA_06412</name>
</gene>
<sequence>MSTPFTPLYIDGEERQASDKGTFEVRNPYSKEIVTLAASASRDDCKDAIDAAAKAFRTWEHTPLITKRDYFLKAADLLETDKYKAKVAEAINAEAVAGEYMVQFNLMTSIGLLRWVAGSIALLRGETFPSLVPGGQVLAQRRAQGVIFSIAPWNAPLYLTFRALAIPIICGNTVVLKTSEVTPRTQHIITELFHEAGLPKGVLNFVHLSREDAPARTAEMIGHPAVRKITFTGSDTVGKIIAGEAAKYLKPCVIELGGKSPAIVLADGDIARAAKAITYGALLYSGQICMSTERVIVQREVAAELTEALIAEFSKLKAGGPGEALSAQFSEASAQNIVSMLHEAQSTGAEFLLGDGTRDGSVVQPHIVTGVKPGTRLWERETFGPVVVLIEADSIDEAVELANHSQYSLAGSVWTNSLNDAIDVSMRVVSASMGLRFIWKTPWI</sequence>
<proteinExistence type="inferred from homology"/>
<dbReference type="InterPro" id="IPR016161">
    <property type="entry name" value="Ald_DH/histidinol_DH"/>
</dbReference>
<evidence type="ECO:0000256" key="3">
    <source>
        <dbReference type="RuleBase" id="RU003345"/>
    </source>
</evidence>
<evidence type="ECO:0000259" key="4">
    <source>
        <dbReference type="Pfam" id="PF00171"/>
    </source>
</evidence>
<evidence type="ECO:0000256" key="1">
    <source>
        <dbReference type="ARBA" id="ARBA00023002"/>
    </source>
</evidence>
<dbReference type="GeneID" id="24099156"/>
<dbReference type="InterPro" id="IPR016162">
    <property type="entry name" value="Ald_DH_N"/>
</dbReference>
<dbReference type="PANTHER" id="PTHR43353:SF6">
    <property type="entry name" value="CYTOPLASMIC ALDEHYDE DEHYDROGENASE (EUROFUNG)"/>
    <property type="match status" value="1"/>
</dbReference>
<dbReference type="Pfam" id="PF00171">
    <property type="entry name" value="Aldedh"/>
    <property type="match status" value="1"/>
</dbReference>
<dbReference type="GO" id="GO:0009450">
    <property type="term" value="P:gamma-aminobutyric acid catabolic process"/>
    <property type="evidence" value="ECO:0007669"/>
    <property type="project" value="TreeGrafter"/>
</dbReference>
<dbReference type="Proteomes" id="UP000006352">
    <property type="component" value="Unassembled WGS sequence"/>
</dbReference>
<dbReference type="InterPro" id="IPR016163">
    <property type="entry name" value="Ald_DH_C"/>
</dbReference>
<evidence type="ECO:0000256" key="2">
    <source>
        <dbReference type="PROSITE-ProRule" id="PRU10007"/>
    </source>
</evidence>
<protein>
    <recommendedName>
        <fullName evidence="4">Aldehyde dehydrogenase domain-containing protein</fullName>
    </recommendedName>
</protein>
<accession>J4GSP5</accession>
<dbReference type="OrthoDB" id="310895at2759"/>
<keyword evidence="6" id="KW-1185">Reference proteome</keyword>
<reference evidence="5 6" key="1">
    <citation type="journal article" date="2012" name="Appl. Environ. Microbiol.">
        <title>Short-read sequencing for genomic analysis of the brown rot fungus Fibroporia radiculosa.</title>
        <authorList>
            <person name="Tang J.D."/>
            <person name="Perkins A.D."/>
            <person name="Sonstegard T.S."/>
            <person name="Schroeder S.G."/>
            <person name="Burgess S.C."/>
            <person name="Diehl S.V."/>
        </authorList>
    </citation>
    <scope>NUCLEOTIDE SEQUENCE [LARGE SCALE GENOMIC DNA]</scope>
    <source>
        <strain evidence="5 6">TFFH 294</strain>
    </source>
</reference>
<dbReference type="HOGENOM" id="CLU_005391_1_0_1"/>
<dbReference type="InterPro" id="IPR029510">
    <property type="entry name" value="Ald_DH_CS_GLU"/>
</dbReference>
<dbReference type="Gene3D" id="3.40.605.10">
    <property type="entry name" value="Aldehyde Dehydrogenase, Chain A, domain 1"/>
    <property type="match status" value="1"/>
</dbReference>
<dbReference type="InParanoid" id="J4GSP5"/>
<comment type="similarity">
    <text evidence="3">Belongs to the aldehyde dehydrogenase family.</text>
</comment>
<feature type="active site" evidence="2">
    <location>
        <position position="255"/>
    </location>
</feature>
<dbReference type="EMBL" id="HE797146">
    <property type="protein sequence ID" value="CCM04245.1"/>
    <property type="molecule type" value="Genomic_DNA"/>
</dbReference>
<dbReference type="Gene3D" id="3.40.309.10">
    <property type="entry name" value="Aldehyde Dehydrogenase, Chain A, domain 2"/>
    <property type="match status" value="1"/>
</dbReference>
<dbReference type="GO" id="GO:0004777">
    <property type="term" value="F:succinate-semialdehyde dehydrogenase (NAD+) activity"/>
    <property type="evidence" value="ECO:0007669"/>
    <property type="project" value="TreeGrafter"/>
</dbReference>
<keyword evidence="1 3" id="KW-0560">Oxidoreductase</keyword>
<feature type="domain" description="Aldehyde dehydrogenase" evidence="4">
    <location>
        <begin position="18"/>
        <end position="428"/>
    </location>
</feature>
<dbReference type="PANTHER" id="PTHR43353">
    <property type="entry name" value="SUCCINATE-SEMIALDEHYDE DEHYDROGENASE, MITOCHONDRIAL"/>
    <property type="match status" value="1"/>
</dbReference>
<dbReference type="SUPFAM" id="SSF53720">
    <property type="entry name" value="ALDH-like"/>
    <property type="match status" value="1"/>
</dbReference>
<dbReference type="InterPro" id="IPR050740">
    <property type="entry name" value="Aldehyde_DH_Superfamily"/>
</dbReference>
<dbReference type="STRING" id="599839.J4GSP5"/>
<evidence type="ECO:0000313" key="6">
    <source>
        <dbReference type="Proteomes" id="UP000006352"/>
    </source>
</evidence>
<dbReference type="AlphaFoldDB" id="J4GSP5"/>